<keyword evidence="3" id="KW-1185">Reference proteome</keyword>
<dbReference type="AlphaFoldDB" id="A0A562T2V3"/>
<sequence length="76" mass="8486">MPAAAHADETERSGTLRQHTGQRHRTRRIPARDKTATRTKLIAPFNTIKAEICRGDFKASCALLVCATRNALYVCF</sequence>
<accession>A0A562T2V3</accession>
<name>A0A562T2V3_9HYPH</name>
<organism evidence="2 3">
    <name type="scientific">Roseibium hamelinense</name>
    <dbReference type="NCBI Taxonomy" id="150831"/>
    <lineage>
        <taxon>Bacteria</taxon>
        <taxon>Pseudomonadati</taxon>
        <taxon>Pseudomonadota</taxon>
        <taxon>Alphaproteobacteria</taxon>
        <taxon>Hyphomicrobiales</taxon>
        <taxon>Stappiaceae</taxon>
        <taxon>Roseibium</taxon>
    </lineage>
</organism>
<protein>
    <submittedName>
        <fullName evidence="2">Uncharacterized protein</fullName>
    </submittedName>
</protein>
<reference evidence="2 3" key="1">
    <citation type="submission" date="2019-07" db="EMBL/GenBank/DDBJ databases">
        <title>Genomic Encyclopedia of Archaeal and Bacterial Type Strains, Phase II (KMG-II): from individual species to whole genera.</title>
        <authorList>
            <person name="Goeker M."/>
        </authorList>
    </citation>
    <scope>NUCLEOTIDE SEQUENCE [LARGE SCALE GENOMIC DNA]</scope>
    <source>
        <strain evidence="2 3">ATCC BAA-252</strain>
    </source>
</reference>
<comment type="caution">
    <text evidence="2">The sequence shown here is derived from an EMBL/GenBank/DDBJ whole genome shotgun (WGS) entry which is preliminary data.</text>
</comment>
<dbReference type="EMBL" id="VLLF01000005">
    <property type="protein sequence ID" value="TWI87176.1"/>
    <property type="molecule type" value="Genomic_DNA"/>
</dbReference>
<proteinExistence type="predicted"/>
<feature type="region of interest" description="Disordered" evidence="1">
    <location>
        <begin position="1"/>
        <end position="34"/>
    </location>
</feature>
<dbReference type="Proteomes" id="UP000320593">
    <property type="component" value="Unassembled WGS sequence"/>
</dbReference>
<evidence type="ECO:0000313" key="3">
    <source>
        <dbReference type="Proteomes" id="UP000320593"/>
    </source>
</evidence>
<gene>
    <name evidence="2" type="ORF">JM93_02415</name>
</gene>
<evidence type="ECO:0000313" key="2">
    <source>
        <dbReference type="EMBL" id="TWI87176.1"/>
    </source>
</evidence>
<evidence type="ECO:0000256" key="1">
    <source>
        <dbReference type="SAM" id="MobiDB-lite"/>
    </source>
</evidence>
<feature type="compositionally biased region" description="Basic residues" evidence="1">
    <location>
        <begin position="20"/>
        <end position="29"/>
    </location>
</feature>
<feature type="compositionally biased region" description="Basic and acidic residues" evidence="1">
    <location>
        <begin position="1"/>
        <end position="14"/>
    </location>
</feature>